<proteinExistence type="predicted"/>
<name>A0ACB5TKD0_CANBO</name>
<organism evidence="1 2">
    <name type="scientific">Candida boidinii</name>
    <name type="common">Yeast</name>
    <dbReference type="NCBI Taxonomy" id="5477"/>
    <lineage>
        <taxon>Eukaryota</taxon>
        <taxon>Fungi</taxon>
        <taxon>Dikarya</taxon>
        <taxon>Ascomycota</taxon>
        <taxon>Saccharomycotina</taxon>
        <taxon>Pichiomycetes</taxon>
        <taxon>Pichiales</taxon>
        <taxon>Pichiaceae</taxon>
        <taxon>Ogataea</taxon>
        <taxon>Ogataea/Candida clade</taxon>
    </lineage>
</organism>
<protein>
    <submittedName>
        <fullName evidence="1">Unnamed protein product</fullName>
    </submittedName>
</protein>
<dbReference type="Proteomes" id="UP001165101">
    <property type="component" value="Unassembled WGS sequence"/>
</dbReference>
<sequence>MKFSNLLLISSVLIGSVVSEAISEDVATTVAHQQQEEELAVKSESLYHPDGILNLDLINEKLEKCDVVIQLNKELKEHDHDHGEEGGFRSMIEYLFAKLFPFGPAGNSLLATTYISGPPNFILALIPANINVSSLSLLVSFAIGGLLGDVFLHLLPQTFVGEPLEHNASFVLVDCRRNCILGLFIFIGFLMFFIIDKSLRILEHTGNGEESNSHSHSHSHSHTSSVADEVIKSSGAESSESTIKNRKKEKSIETETEEDDESSSNKAVVANPNSSVKTSAYLNLISDFTHNITDGLAISASFYISQNVGCTTTLAVFFHEIPHEVGDFALLIQGGFTKWQAMNSQFVTAIGAYLGTFIGIFIQELSNPQDDSVFSSTVSQITETFNSIIGSETSKSIIESSKPISKQIIEDSAMIASGGLFGTTVTLGDLTLPFTAGGFLYIATVGVIPEVLELENNSTRGQEIIKGLLQIFFIFVGIALMFSIAWFE</sequence>
<accession>A0ACB5TKD0</accession>
<evidence type="ECO:0000313" key="2">
    <source>
        <dbReference type="Proteomes" id="UP001165101"/>
    </source>
</evidence>
<evidence type="ECO:0000313" key="1">
    <source>
        <dbReference type="EMBL" id="GME90468.1"/>
    </source>
</evidence>
<gene>
    <name evidence="1" type="ORF">Cboi01_000185800</name>
</gene>
<keyword evidence="2" id="KW-1185">Reference proteome</keyword>
<comment type="caution">
    <text evidence="1">The sequence shown here is derived from an EMBL/GenBank/DDBJ whole genome shotgun (WGS) entry which is preliminary data.</text>
</comment>
<dbReference type="EMBL" id="BSXV01000750">
    <property type="protein sequence ID" value="GME90468.1"/>
    <property type="molecule type" value="Genomic_DNA"/>
</dbReference>
<reference evidence="1" key="1">
    <citation type="submission" date="2023-04" db="EMBL/GenBank/DDBJ databases">
        <title>Candida boidinii NBRC 1967.</title>
        <authorList>
            <person name="Ichikawa N."/>
            <person name="Sato H."/>
            <person name="Tonouchi N."/>
        </authorList>
    </citation>
    <scope>NUCLEOTIDE SEQUENCE</scope>
    <source>
        <strain evidence="1">NBRC 1967</strain>
    </source>
</reference>